<feature type="domain" description="Reverse transcriptase" evidence="1">
    <location>
        <begin position="1"/>
        <end position="83"/>
    </location>
</feature>
<gene>
    <name evidence="2" type="ORF">WA026_007660</name>
</gene>
<evidence type="ECO:0000259" key="1">
    <source>
        <dbReference type="PROSITE" id="PS50878"/>
    </source>
</evidence>
<name>A0AAW1TX17_9CUCU</name>
<proteinExistence type="predicted"/>
<dbReference type="InterPro" id="IPR000477">
    <property type="entry name" value="RT_dom"/>
</dbReference>
<reference evidence="2 3" key="1">
    <citation type="submission" date="2023-03" db="EMBL/GenBank/DDBJ databases">
        <title>Genome insight into feeding habits of ladybird beetles.</title>
        <authorList>
            <person name="Li H.-S."/>
            <person name="Huang Y.-H."/>
            <person name="Pang H."/>
        </authorList>
    </citation>
    <scope>NUCLEOTIDE SEQUENCE [LARGE SCALE GENOMIC DNA]</scope>
    <source>
        <strain evidence="2">SYSU_2023b</strain>
        <tissue evidence="2">Whole body</tissue>
    </source>
</reference>
<sequence length="86" mass="9925">MFADDLAFIVSDKDGTRTAVDGNRKLQVLVDRFSENSLYFNLKKTNYIRFHNVQNRGDMNIGIEFDDIHIELKPSLKFLGIGLDEM</sequence>
<evidence type="ECO:0000313" key="3">
    <source>
        <dbReference type="Proteomes" id="UP001431783"/>
    </source>
</evidence>
<protein>
    <recommendedName>
        <fullName evidence="1">Reverse transcriptase domain-containing protein</fullName>
    </recommendedName>
</protein>
<dbReference type="PROSITE" id="PS50878">
    <property type="entry name" value="RT_POL"/>
    <property type="match status" value="1"/>
</dbReference>
<accession>A0AAW1TX17</accession>
<comment type="caution">
    <text evidence="2">The sequence shown here is derived from an EMBL/GenBank/DDBJ whole genome shotgun (WGS) entry which is preliminary data.</text>
</comment>
<evidence type="ECO:0000313" key="2">
    <source>
        <dbReference type="EMBL" id="KAK9875269.1"/>
    </source>
</evidence>
<dbReference type="AlphaFoldDB" id="A0AAW1TX17"/>
<keyword evidence="3" id="KW-1185">Reference proteome</keyword>
<organism evidence="2 3">
    <name type="scientific">Henosepilachna vigintioctopunctata</name>
    <dbReference type="NCBI Taxonomy" id="420089"/>
    <lineage>
        <taxon>Eukaryota</taxon>
        <taxon>Metazoa</taxon>
        <taxon>Ecdysozoa</taxon>
        <taxon>Arthropoda</taxon>
        <taxon>Hexapoda</taxon>
        <taxon>Insecta</taxon>
        <taxon>Pterygota</taxon>
        <taxon>Neoptera</taxon>
        <taxon>Endopterygota</taxon>
        <taxon>Coleoptera</taxon>
        <taxon>Polyphaga</taxon>
        <taxon>Cucujiformia</taxon>
        <taxon>Coccinelloidea</taxon>
        <taxon>Coccinellidae</taxon>
        <taxon>Epilachninae</taxon>
        <taxon>Epilachnini</taxon>
        <taxon>Henosepilachna</taxon>
    </lineage>
</organism>
<dbReference type="EMBL" id="JARQZJ010000033">
    <property type="protein sequence ID" value="KAK9875269.1"/>
    <property type="molecule type" value="Genomic_DNA"/>
</dbReference>
<dbReference type="Proteomes" id="UP001431783">
    <property type="component" value="Unassembled WGS sequence"/>
</dbReference>